<keyword evidence="1" id="KW-1133">Transmembrane helix</keyword>
<comment type="caution">
    <text evidence="2">The sequence shown here is derived from an EMBL/GenBank/DDBJ whole genome shotgun (WGS) entry which is preliminary data.</text>
</comment>
<keyword evidence="1" id="KW-0472">Membrane</keyword>
<gene>
    <name evidence="2" type="ORF">QFZ46_003596</name>
</gene>
<keyword evidence="3" id="KW-1185">Reference proteome</keyword>
<proteinExistence type="predicted"/>
<dbReference type="EMBL" id="JAUSXK010000001">
    <property type="protein sequence ID" value="MDQ0645436.1"/>
    <property type="molecule type" value="Genomic_DNA"/>
</dbReference>
<feature type="transmembrane region" description="Helical" evidence="1">
    <location>
        <begin position="101"/>
        <end position="125"/>
    </location>
</feature>
<name>A0ABU0PDM4_9MICO</name>
<keyword evidence="1" id="KW-0812">Transmembrane</keyword>
<evidence type="ECO:0000313" key="3">
    <source>
        <dbReference type="Proteomes" id="UP001239085"/>
    </source>
</evidence>
<protein>
    <recommendedName>
        <fullName evidence="4">DUF1761 domain-containing protein</fullName>
    </recommendedName>
</protein>
<evidence type="ECO:0000313" key="2">
    <source>
        <dbReference type="EMBL" id="MDQ0645436.1"/>
    </source>
</evidence>
<evidence type="ECO:0008006" key="4">
    <source>
        <dbReference type="Google" id="ProtNLM"/>
    </source>
</evidence>
<feature type="transmembrane region" description="Helical" evidence="1">
    <location>
        <begin position="46"/>
        <end position="69"/>
    </location>
</feature>
<dbReference type="Proteomes" id="UP001239085">
    <property type="component" value="Unassembled WGS sequence"/>
</dbReference>
<feature type="transmembrane region" description="Helical" evidence="1">
    <location>
        <begin position="76"/>
        <end position="95"/>
    </location>
</feature>
<dbReference type="Pfam" id="PF08570">
    <property type="entry name" value="DUF1761"/>
    <property type="match status" value="1"/>
</dbReference>
<evidence type="ECO:0000256" key="1">
    <source>
        <dbReference type="SAM" id="Phobius"/>
    </source>
</evidence>
<accession>A0ABU0PDM4</accession>
<dbReference type="InterPro" id="IPR013879">
    <property type="entry name" value="DUF1761"/>
</dbReference>
<organism evidence="2 3">
    <name type="scientific">Microbacterium murale</name>
    <dbReference type="NCBI Taxonomy" id="1081040"/>
    <lineage>
        <taxon>Bacteria</taxon>
        <taxon>Bacillati</taxon>
        <taxon>Actinomycetota</taxon>
        <taxon>Actinomycetes</taxon>
        <taxon>Micrococcales</taxon>
        <taxon>Microbacteriaceae</taxon>
        <taxon>Microbacterium</taxon>
    </lineage>
</organism>
<reference evidence="2 3" key="1">
    <citation type="submission" date="2023-07" db="EMBL/GenBank/DDBJ databases">
        <title>Comparative genomics of wheat-associated soil bacteria to identify genetic determinants of phenazine resistance.</title>
        <authorList>
            <person name="Mouncey N."/>
        </authorList>
    </citation>
    <scope>NUCLEOTIDE SEQUENCE [LARGE SCALE GENOMIC DNA]</scope>
    <source>
        <strain evidence="2 3">W2I7</strain>
    </source>
</reference>
<dbReference type="RefSeq" id="WP_307363712.1">
    <property type="nucleotide sequence ID" value="NZ_JAUSXK010000001.1"/>
</dbReference>
<sequence length="126" mass="12636">MVMLGILLATVASFIASAGLYAVPAISALIARTSTPRPGLTVVQQMGSVVLRSLMVSCLIAGLMAAAAWTGAVAGLLLGVALSVLPFTLLLGGVVHENTAVTAAGIHFLDWIIKLAIIGAIVGACV</sequence>